<sequence>MRFRSNFAGHWPKFSVYFVIFLLPHINALSNQVNSQRSNEDSRIQNHNRYSNYDRYDRREDLEKEKLIYGPEPDSGQNSRPGKRKIVTLPENEDNRHNSKFHGTEIRRNRKSRQVKDYTVKTKDRPVIVFHDIDSATTPFWNYVKSPDVTPNISQSDQDEMIVEAIAETPRTTENPEKSINDQAKYVEDPMDRIQIGDGEGDKPPEILATQDSATVILEEEEDPSKKLLRMLTEYGSDPETDHQRAEIDVPAEYNDENVEIEEDEDFEVPEVRAIASPVDSPEETDSEKKRGKESEKRPEKRPKMTPKDPETNLPLIANGESMTDLDGPNGEGPKAKIGENGESLIAEEGDEGSGLREFSPDSAALPQQWPSGAGETDPRTAGRKEETEDLQQSPPPEKPAFFTSDSTVGEKDKYSGVVKGEKGDPGDPGPPGVCSAECVGMTGPIGPPGPPGPKGEQGDPGVPGIGRPGLPGTFDGLADQDLARIAAWPGVKGEKGECVNAPDPRRQDAPEIDNTLSDGLPPYDSRVHQYQTAARGEKGDRGDRGERGEPGPPGPPGMPAPRIDGTHTAHPQPVASAVTIYQTAVELLAAAHLHSVGALAFAISSQQLFIRVNNGWRLIQLDRFYPAVEQQPSARTQEDQVLPPSAAEYDVWVPGLTRRPPPVAHTQHHHHHRPQHPEGDRRATAYNAYDTYYSATDQQHRLDDTNVRHRDRVIHLIALNEPYNGDFRGVRGADLACYKAARQAGFDTTFRAFISSHVQDVNKIVHFDDRQSTPVVNLRGERLFDSWNALFDGTAHSHVPLYSFNRRDIYTDEFWRDRWLWHGSHSNGLRALGSFCDGWRSSASSQFGMASPLHSSRSLTHASVAAPCHRRLAMLCVENMSKFNVNRRVGKRIPPG</sequence>
<feature type="compositionally biased region" description="Acidic residues" evidence="1">
    <location>
        <begin position="254"/>
        <end position="269"/>
    </location>
</feature>
<dbReference type="FunFam" id="3.40.1620.70:FF:000003">
    <property type="entry name" value="Collagen type XVIII alpha 1"/>
    <property type="match status" value="1"/>
</dbReference>
<dbReference type="Proteomes" id="UP001201812">
    <property type="component" value="Unassembled WGS sequence"/>
</dbReference>
<dbReference type="PANTHER" id="PTHR24023:SF1082">
    <property type="entry name" value="COLLAGEN TRIPLE HELIX REPEAT"/>
    <property type="match status" value="1"/>
</dbReference>
<name>A0AAD4MWH4_9BILA</name>
<keyword evidence="2" id="KW-0732">Signal</keyword>
<feature type="compositionally biased region" description="Basic and acidic residues" evidence="1">
    <location>
        <begin position="377"/>
        <end position="387"/>
    </location>
</feature>
<evidence type="ECO:0000256" key="2">
    <source>
        <dbReference type="SAM" id="SignalP"/>
    </source>
</evidence>
<feature type="region of interest" description="Disordered" evidence="1">
    <location>
        <begin position="236"/>
        <end position="477"/>
    </location>
</feature>
<dbReference type="InterPro" id="IPR050149">
    <property type="entry name" value="Collagen_superfamily"/>
</dbReference>
<dbReference type="EMBL" id="JAKKPZ010000036">
    <property type="protein sequence ID" value="KAI1708279.1"/>
    <property type="molecule type" value="Genomic_DNA"/>
</dbReference>
<dbReference type="InterPro" id="IPR010515">
    <property type="entry name" value="Collagenase_NC10/endostatin"/>
</dbReference>
<reference evidence="5" key="1">
    <citation type="submission" date="2022-01" db="EMBL/GenBank/DDBJ databases">
        <title>Genome Sequence Resource for Two Populations of Ditylenchus destructor, the Migratory Endoparasitic Phytonematode.</title>
        <authorList>
            <person name="Zhang H."/>
            <person name="Lin R."/>
            <person name="Xie B."/>
        </authorList>
    </citation>
    <scope>NUCLEOTIDE SEQUENCE</scope>
    <source>
        <strain evidence="5">BazhouSP</strain>
    </source>
</reference>
<feature type="chain" id="PRO_5042194389" evidence="2">
    <location>
        <begin position="29"/>
        <end position="897"/>
    </location>
</feature>
<feature type="signal peptide" evidence="2">
    <location>
        <begin position="1"/>
        <end position="28"/>
    </location>
</feature>
<feature type="region of interest" description="Disordered" evidence="1">
    <location>
        <begin position="34"/>
        <end position="56"/>
    </location>
</feature>
<dbReference type="Gene3D" id="3.10.100.10">
    <property type="entry name" value="Mannose-Binding Protein A, subunit A"/>
    <property type="match status" value="1"/>
</dbReference>
<dbReference type="Gene3D" id="1.20.5.320">
    <property type="entry name" value="6-Phosphogluconate Dehydrogenase, domain 3"/>
    <property type="match status" value="1"/>
</dbReference>
<keyword evidence="6" id="KW-1185">Reference proteome</keyword>
<dbReference type="SUPFAM" id="SSF56436">
    <property type="entry name" value="C-type lectin-like"/>
    <property type="match status" value="1"/>
</dbReference>
<feature type="compositionally biased region" description="Basic and acidic residues" evidence="1">
    <location>
        <begin position="496"/>
        <end position="510"/>
    </location>
</feature>
<evidence type="ECO:0000256" key="1">
    <source>
        <dbReference type="SAM" id="MobiDB-lite"/>
    </source>
</evidence>
<dbReference type="InterPro" id="IPR016187">
    <property type="entry name" value="CTDL_fold"/>
</dbReference>
<comment type="caution">
    <text evidence="5">The sequence shown here is derived from an EMBL/GenBank/DDBJ whole genome shotgun (WGS) entry which is preliminary data.</text>
</comment>
<accession>A0AAD4MWH4</accession>
<proteinExistence type="predicted"/>
<dbReference type="AlphaFoldDB" id="A0AAD4MWH4"/>
<feature type="domain" description="Collagenase NC10/endostatin" evidence="3">
    <location>
        <begin position="715"/>
        <end position="881"/>
    </location>
</feature>
<feature type="region of interest" description="Disordered" evidence="1">
    <location>
        <begin position="68"/>
        <end position="104"/>
    </location>
</feature>
<organism evidence="5 6">
    <name type="scientific">Ditylenchus destructor</name>
    <dbReference type="NCBI Taxonomy" id="166010"/>
    <lineage>
        <taxon>Eukaryota</taxon>
        <taxon>Metazoa</taxon>
        <taxon>Ecdysozoa</taxon>
        <taxon>Nematoda</taxon>
        <taxon>Chromadorea</taxon>
        <taxon>Rhabditida</taxon>
        <taxon>Tylenchina</taxon>
        <taxon>Tylenchomorpha</taxon>
        <taxon>Sphaerularioidea</taxon>
        <taxon>Anguinidae</taxon>
        <taxon>Anguininae</taxon>
        <taxon>Ditylenchus</taxon>
    </lineage>
</organism>
<feature type="compositionally biased region" description="Basic and acidic residues" evidence="1">
    <location>
        <begin position="287"/>
        <end position="311"/>
    </location>
</feature>
<dbReference type="Gene3D" id="3.40.1620.70">
    <property type="match status" value="1"/>
</dbReference>
<dbReference type="GO" id="GO:0005615">
    <property type="term" value="C:extracellular space"/>
    <property type="evidence" value="ECO:0007669"/>
    <property type="project" value="TreeGrafter"/>
</dbReference>
<evidence type="ECO:0000313" key="6">
    <source>
        <dbReference type="Proteomes" id="UP001201812"/>
    </source>
</evidence>
<dbReference type="Pfam" id="PF20010">
    <property type="entry name" value="Collagen_trimer"/>
    <property type="match status" value="1"/>
</dbReference>
<protein>
    <submittedName>
        <fullName evidence="5">Collagenase NC10 and endostatin domain-containing protein</fullName>
    </submittedName>
</protein>
<feature type="compositionally biased region" description="Basic and acidic residues" evidence="1">
    <location>
        <begin position="93"/>
        <end position="104"/>
    </location>
</feature>
<dbReference type="Pfam" id="PF06482">
    <property type="entry name" value="Endostatin"/>
    <property type="match status" value="1"/>
</dbReference>
<feature type="compositionally biased region" description="Basic and acidic residues" evidence="1">
    <location>
        <begin position="536"/>
        <end position="550"/>
    </location>
</feature>
<gene>
    <name evidence="5" type="ORF">DdX_11959</name>
</gene>
<feature type="region of interest" description="Disordered" evidence="1">
    <location>
        <begin position="662"/>
        <end position="681"/>
    </location>
</feature>
<feature type="compositionally biased region" description="Basic and acidic residues" evidence="1">
    <location>
        <begin position="409"/>
        <end position="426"/>
    </location>
</feature>
<evidence type="ECO:0000313" key="5">
    <source>
        <dbReference type="EMBL" id="KAI1708279.1"/>
    </source>
</evidence>
<feature type="region of interest" description="Disordered" evidence="1">
    <location>
        <begin position="496"/>
        <end position="571"/>
    </location>
</feature>
<dbReference type="GO" id="GO:0031012">
    <property type="term" value="C:extracellular matrix"/>
    <property type="evidence" value="ECO:0007669"/>
    <property type="project" value="TreeGrafter"/>
</dbReference>
<dbReference type="PANTHER" id="PTHR24023">
    <property type="entry name" value="COLLAGEN ALPHA"/>
    <property type="match status" value="1"/>
</dbReference>
<dbReference type="InterPro" id="IPR045463">
    <property type="entry name" value="XV/XVIII_trimerization_dom"/>
</dbReference>
<feature type="domain" description="Collagen type XV/XVIII trimerization" evidence="4">
    <location>
        <begin position="579"/>
        <end position="625"/>
    </location>
</feature>
<evidence type="ECO:0000259" key="4">
    <source>
        <dbReference type="Pfam" id="PF20010"/>
    </source>
</evidence>
<evidence type="ECO:0000259" key="3">
    <source>
        <dbReference type="Pfam" id="PF06482"/>
    </source>
</evidence>
<feature type="compositionally biased region" description="Pro residues" evidence="1">
    <location>
        <begin position="551"/>
        <end position="560"/>
    </location>
</feature>
<dbReference type="InterPro" id="IPR016186">
    <property type="entry name" value="C-type_lectin-like/link_sf"/>
</dbReference>